<organism evidence="1 2">
    <name type="scientific">Noviherbaspirillum denitrificans</name>
    <dbReference type="NCBI Taxonomy" id="1968433"/>
    <lineage>
        <taxon>Bacteria</taxon>
        <taxon>Pseudomonadati</taxon>
        <taxon>Pseudomonadota</taxon>
        <taxon>Betaproteobacteria</taxon>
        <taxon>Burkholderiales</taxon>
        <taxon>Oxalobacteraceae</taxon>
        <taxon>Noviherbaspirillum</taxon>
    </lineage>
</organism>
<keyword evidence="2" id="KW-1185">Reference proteome</keyword>
<dbReference type="AlphaFoldDB" id="A0A254TIT6"/>
<proteinExistence type="predicted"/>
<comment type="caution">
    <text evidence="1">The sequence shown here is derived from an EMBL/GenBank/DDBJ whole genome shotgun (WGS) entry which is preliminary data.</text>
</comment>
<dbReference type="SUPFAM" id="SSF56300">
    <property type="entry name" value="Metallo-dependent phosphatases"/>
    <property type="match status" value="1"/>
</dbReference>
<dbReference type="Proteomes" id="UP000197535">
    <property type="component" value="Unassembled WGS sequence"/>
</dbReference>
<protein>
    <submittedName>
        <fullName evidence="1">Uncharacterized protein</fullName>
    </submittedName>
</protein>
<sequence>MRMPERMLPPGLVMWPAGTARKNRLCVLISDIHCTDCTVGNQTASETDWQLFFEQMEFAVGNPGDRAQAPADRRIDELLLILNGDIVDLIRTSKWAAAGVYPWQRDDPRFADIVVATMRDIVDIHAKKRPQDSEQPYSGFFYWMRESLDRLRKDGIAVTVVPIVGNHDKELQVVPAARQMFYEECLGIDALSISDAYRAWVAAQMGTSEADMYPHMPFYFADTGLRLLATHGQWRDQDNARATARWKLSHGWQPQAWKEEQYRAFSDPCFGDTVASGMLSRFIWKMASSIDRQMQGANRICNLLDEMDLYRPSVGAVVRLLHESWRMAIRTPEARGLHNEVLRCFRESLVGWISHDETWNSASLSRKFGLCVLKVLSKIKWYPLEITLMRMMAKMQEPESDIKESTLAGLPAFQPAYRMLGLRLHVEGHTHVALEADMQFQQPREGRNNYTYINLGAWRDAIVQKRNRGYRRRGVGRALFIFDLARQTPHVPDDAYRFYARDMTSWGDRMDSW</sequence>
<dbReference type="InterPro" id="IPR029052">
    <property type="entry name" value="Metallo-depent_PP-like"/>
</dbReference>
<gene>
    <name evidence="1" type="ORF">AYR66_14230</name>
</gene>
<evidence type="ECO:0000313" key="1">
    <source>
        <dbReference type="EMBL" id="OWW20473.1"/>
    </source>
</evidence>
<accession>A0A254TIT6</accession>
<name>A0A254TIT6_9BURK</name>
<evidence type="ECO:0000313" key="2">
    <source>
        <dbReference type="Proteomes" id="UP000197535"/>
    </source>
</evidence>
<reference evidence="1 2" key="1">
    <citation type="submission" date="2016-02" db="EMBL/GenBank/DDBJ databases">
        <authorList>
            <person name="Wen L."/>
            <person name="He K."/>
            <person name="Yang H."/>
        </authorList>
    </citation>
    <scope>NUCLEOTIDE SEQUENCE [LARGE SCALE GENOMIC DNA]</scope>
    <source>
        <strain evidence="1 2">TSA40</strain>
    </source>
</reference>
<dbReference type="EMBL" id="LSTO01000001">
    <property type="protein sequence ID" value="OWW20473.1"/>
    <property type="molecule type" value="Genomic_DNA"/>
</dbReference>